<accession>A0A6C0FWP5</accession>
<sequence>MTLLTLRNLSKQFGEQAVLRKVDADIAAGERIGLVGMNGAGKTTLANLIFGAMQPDGGTLAYHAAGLRIGYLRQSTSYTVHSLSAMPELEDETEGSRRFLEISSHLGLRNVKGWEEARFSGLSGGEKTKLAIAHIWASKPDILLLDEPTNHLDFQGVDWLIGELRSFGGTTIVISHDRYFLDAAVDRIIELQDGESVDYAGNYTYYREEKERRFATQLHRFEERQKYERKIEAEINRLKNWSAKAHREAGKTGKMAEMRGVKEFYRSKAKNMDKQIKSRIHRLEKIELEGVKKPKEEAKVTFGWDSPGKRGRRIVEASRIGKSFGERTLFRDSSFYLQRGEKIGLIGPNGAGKTTLIEMITGRQPVEAGDLWISPTARIAYLTQDVTDLEGSRTVLERLRDAYAMRDDVGHARTLLANMGFDEAMLGKPIGQLSLGERTRIKLAELILQEQDVLILDEPTNHLDLASREQLEQTLASYGGTLIIVSHDRYLIEKLCNKLLVVGDGAIRRWESGFRDYIEHRERQERDEREEAPADAKADVSGEEGDPAETAQPKASKRQLKQQREEELMLVTTRIALLLGEISTLKPTDSQYAALDMELREQLAKKKALNVL</sequence>
<dbReference type="PANTHER" id="PTHR42855:SF2">
    <property type="entry name" value="DRUG RESISTANCE ABC TRANSPORTER,ATP-BINDING PROTEIN"/>
    <property type="match status" value="1"/>
</dbReference>
<dbReference type="KEGG" id="plyc:GXP70_17290"/>
<dbReference type="PROSITE" id="PS50893">
    <property type="entry name" value="ABC_TRANSPORTER_2"/>
    <property type="match status" value="2"/>
</dbReference>
<dbReference type="InterPro" id="IPR032781">
    <property type="entry name" value="ABC_tran_Xtn"/>
</dbReference>
<organism evidence="5 6">
    <name type="scientific">Paenibacillus lycopersici</name>
    <dbReference type="NCBI Taxonomy" id="2704462"/>
    <lineage>
        <taxon>Bacteria</taxon>
        <taxon>Bacillati</taxon>
        <taxon>Bacillota</taxon>
        <taxon>Bacilli</taxon>
        <taxon>Bacillales</taxon>
        <taxon>Paenibacillaceae</taxon>
        <taxon>Paenibacillus</taxon>
    </lineage>
</organism>
<dbReference type="PROSITE" id="PS00211">
    <property type="entry name" value="ABC_TRANSPORTER_1"/>
    <property type="match status" value="1"/>
</dbReference>
<dbReference type="SMART" id="SM00382">
    <property type="entry name" value="AAA"/>
    <property type="match status" value="2"/>
</dbReference>
<keyword evidence="2" id="KW-0067">ATP-binding</keyword>
<dbReference type="InterPro" id="IPR003439">
    <property type="entry name" value="ABC_transporter-like_ATP-bd"/>
</dbReference>
<dbReference type="GO" id="GO:0005524">
    <property type="term" value="F:ATP binding"/>
    <property type="evidence" value="ECO:0007669"/>
    <property type="project" value="UniProtKB-KW"/>
</dbReference>
<dbReference type="Gene3D" id="3.40.50.300">
    <property type="entry name" value="P-loop containing nucleotide triphosphate hydrolases"/>
    <property type="match status" value="2"/>
</dbReference>
<dbReference type="CDD" id="cd03221">
    <property type="entry name" value="ABCF_EF-3"/>
    <property type="match status" value="2"/>
</dbReference>
<dbReference type="PANTHER" id="PTHR42855">
    <property type="entry name" value="ABC TRANSPORTER ATP-BINDING SUBUNIT"/>
    <property type="match status" value="1"/>
</dbReference>
<feature type="domain" description="ABC transporter" evidence="4">
    <location>
        <begin position="4"/>
        <end position="218"/>
    </location>
</feature>
<dbReference type="Proteomes" id="UP000476064">
    <property type="component" value="Chromosome"/>
</dbReference>
<dbReference type="Pfam" id="PF12848">
    <property type="entry name" value="ABC_tran_Xtn"/>
    <property type="match status" value="1"/>
</dbReference>
<evidence type="ECO:0000259" key="4">
    <source>
        <dbReference type="PROSITE" id="PS50893"/>
    </source>
</evidence>
<evidence type="ECO:0000313" key="6">
    <source>
        <dbReference type="Proteomes" id="UP000476064"/>
    </source>
</evidence>
<dbReference type="RefSeq" id="WP_162357985.1">
    <property type="nucleotide sequence ID" value="NZ_CP048209.1"/>
</dbReference>
<keyword evidence="6" id="KW-1185">Reference proteome</keyword>
<dbReference type="Pfam" id="PF00005">
    <property type="entry name" value="ABC_tran"/>
    <property type="match status" value="2"/>
</dbReference>
<dbReference type="AlphaFoldDB" id="A0A6C0FWP5"/>
<reference evidence="5 6" key="1">
    <citation type="submission" date="2020-01" db="EMBL/GenBank/DDBJ databases">
        <title>Paenibacillus sp. nov., isolated from tomato rhizosphere.</title>
        <authorList>
            <person name="Weon H.-Y."/>
            <person name="Lee S.A."/>
        </authorList>
    </citation>
    <scope>NUCLEOTIDE SEQUENCE [LARGE SCALE GENOMIC DNA]</scope>
    <source>
        <strain evidence="5 6">12200R-189</strain>
    </source>
</reference>
<evidence type="ECO:0000313" key="5">
    <source>
        <dbReference type="EMBL" id="QHT61546.1"/>
    </source>
</evidence>
<dbReference type="EMBL" id="CP048209">
    <property type="protein sequence ID" value="QHT61546.1"/>
    <property type="molecule type" value="Genomic_DNA"/>
</dbReference>
<dbReference type="InterPro" id="IPR017871">
    <property type="entry name" value="ABC_transporter-like_CS"/>
</dbReference>
<name>A0A6C0FWP5_9BACL</name>
<evidence type="ECO:0000256" key="2">
    <source>
        <dbReference type="ARBA" id="ARBA00022840"/>
    </source>
</evidence>
<protein>
    <submittedName>
        <fullName evidence="5">ABC-F type ribosomal protection protein</fullName>
    </submittedName>
</protein>
<evidence type="ECO:0000256" key="3">
    <source>
        <dbReference type="SAM" id="MobiDB-lite"/>
    </source>
</evidence>
<proteinExistence type="predicted"/>
<feature type="domain" description="ABC transporter" evidence="4">
    <location>
        <begin position="315"/>
        <end position="529"/>
    </location>
</feature>
<dbReference type="SUPFAM" id="SSF52540">
    <property type="entry name" value="P-loop containing nucleoside triphosphate hydrolases"/>
    <property type="match status" value="2"/>
</dbReference>
<dbReference type="InterPro" id="IPR003593">
    <property type="entry name" value="AAA+_ATPase"/>
</dbReference>
<feature type="compositionally biased region" description="Basic and acidic residues" evidence="3">
    <location>
        <begin position="522"/>
        <end position="540"/>
    </location>
</feature>
<dbReference type="InterPro" id="IPR051309">
    <property type="entry name" value="ABCF_ATPase"/>
</dbReference>
<dbReference type="NCBIfam" id="NF000355">
    <property type="entry name" value="ribo_prot_ABC_F"/>
    <property type="match status" value="1"/>
</dbReference>
<gene>
    <name evidence="5" type="primary">abc-f</name>
    <name evidence="5" type="ORF">GXP70_17290</name>
</gene>
<dbReference type="GO" id="GO:0016887">
    <property type="term" value="F:ATP hydrolysis activity"/>
    <property type="evidence" value="ECO:0007669"/>
    <property type="project" value="InterPro"/>
</dbReference>
<keyword evidence="1" id="KW-0547">Nucleotide-binding</keyword>
<feature type="region of interest" description="Disordered" evidence="3">
    <location>
        <begin position="522"/>
        <end position="561"/>
    </location>
</feature>
<dbReference type="InterPro" id="IPR027417">
    <property type="entry name" value="P-loop_NTPase"/>
</dbReference>
<evidence type="ECO:0000256" key="1">
    <source>
        <dbReference type="ARBA" id="ARBA00022741"/>
    </source>
</evidence>